<feature type="compositionally biased region" description="Basic and acidic residues" evidence="1">
    <location>
        <begin position="71"/>
        <end position="89"/>
    </location>
</feature>
<comment type="caution">
    <text evidence="2">The sequence shown here is derived from an EMBL/GenBank/DDBJ whole genome shotgun (WGS) entry which is preliminary data.</text>
</comment>
<proteinExistence type="predicted"/>
<dbReference type="AlphaFoldDB" id="A0A2V0QI64"/>
<organism evidence="2 3">
    <name type="scientific">Pseudomonas syringae pv. actinidiae</name>
    <dbReference type="NCBI Taxonomy" id="103796"/>
    <lineage>
        <taxon>Bacteria</taxon>
        <taxon>Pseudomonadati</taxon>
        <taxon>Pseudomonadota</taxon>
        <taxon>Gammaproteobacteria</taxon>
        <taxon>Pseudomonadales</taxon>
        <taxon>Pseudomonadaceae</taxon>
        <taxon>Pseudomonas</taxon>
        <taxon>Pseudomonas syringae</taxon>
    </lineage>
</organism>
<evidence type="ECO:0000256" key="1">
    <source>
        <dbReference type="SAM" id="MobiDB-lite"/>
    </source>
</evidence>
<sequence length="105" mass="11357">MFQIGVGDSEQRLVSGVWINMPCTGAFITGRRAGNSATPGRNASGVVTGHLAAERRQTAAKQRDVAGQAGVDREQQHQRDPHQVFHEHVGSPYITSLHDQPRAMG</sequence>
<dbReference type="Proteomes" id="UP000247480">
    <property type="component" value="Unassembled WGS sequence"/>
</dbReference>
<protein>
    <submittedName>
        <fullName evidence="2">NAD(P)-dependent dehydrogenase</fullName>
    </submittedName>
</protein>
<gene>
    <name evidence="2" type="ORF">KPSA1_02300</name>
</gene>
<dbReference type="EMBL" id="BGJZ01000102">
    <property type="protein sequence ID" value="GBH08912.1"/>
    <property type="molecule type" value="Genomic_DNA"/>
</dbReference>
<accession>A0A2V0QI64</accession>
<reference evidence="2 3" key="1">
    <citation type="submission" date="2018-04" db="EMBL/GenBank/DDBJ databases">
        <title>Draft genome sequence of Pseudomonas syringae pv. actinidiae biovar 1 strains isolated from kiwifruit in Kagawa prefecture.</title>
        <authorList>
            <person name="Tabuchi M."/>
            <person name="Saito M."/>
            <person name="Fujiwara S."/>
            <person name="Sasa N."/>
            <person name="Akimitsu K."/>
            <person name="Gomi K."/>
            <person name="Konishi-Sugita S."/>
            <person name="Hamano K."/>
            <person name="Kataoka I."/>
        </authorList>
    </citation>
    <scope>NUCLEOTIDE SEQUENCE [LARGE SCALE GENOMIC DNA]</scope>
    <source>
        <strain evidence="2 3">MAFF212206</strain>
    </source>
</reference>
<evidence type="ECO:0000313" key="2">
    <source>
        <dbReference type="EMBL" id="GBH08912.1"/>
    </source>
</evidence>
<feature type="region of interest" description="Disordered" evidence="1">
    <location>
        <begin position="56"/>
        <end position="105"/>
    </location>
</feature>
<evidence type="ECO:0000313" key="3">
    <source>
        <dbReference type="Proteomes" id="UP000247480"/>
    </source>
</evidence>
<name>A0A2V0QI64_PSESF</name>